<dbReference type="EMBL" id="UYSL01008259">
    <property type="protein sequence ID" value="VDL68021.1"/>
    <property type="molecule type" value="Genomic_DNA"/>
</dbReference>
<proteinExistence type="predicted"/>
<dbReference type="AlphaFoldDB" id="A0A0N4XPH9"/>
<keyword evidence="2" id="KW-1185">Reference proteome</keyword>
<reference evidence="1 2" key="2">
    <citation type="submission" date="2018-11" db="EMBL/GenBank/DDBJ databases">
        <authorList>
            <consortium name="Pathogen Informatics"/>
        </authorList>
    </citation>
    <scope>NUCLEOTIDE SEQUENCE [LARGE SCALE GENOMIC DNA]</scope>
</reference>
<name>A0A0N4XPH9_NIPBR</name>
<organism evidence="3">
    <name type="scientific">Nippostrongylus brasiliensis</name>
    <name type="common">Rat hookworm</name>
    <dbReference type="NCBI Taxonomy" id="27835"/>
    <lineage>
        <taxon>Eukaryota</taxon>
        <taxon>Metazoa</taxon>
        <taxon>Ecdysozoa</taxon>
        <taxon>Nematoda</taxon>
        <taxon>Chromadorea</taxon>
        <taxon>Rhabditida</taxon>
        <taxon>Rhabditina</taxon>
        <taxon>Rhabditomorpha</taxon>
        <taxon>Strongyloidea</taxon>
        <taxon>Heligmosomidae</taxon>
        <taxon>Nippostrongylus</taxon>
    </lineage>
</organism>
<protein>
    <submittedName>
        <fullName evidence="1 3">Uncharacterized protein</fullName>
    </submittedName>
</protein>
<reference evidence="3" key="1">
    <citation type="submission" date="2017-02" db="UniProtKB">
        <authorList>
            <consortium name="WormBaseParasite"/>
        </authorList>
    </citation>
    <scope>IDENTIFICATION</scope>
</reference>
<evidence type="ECO:0000313" key="3">
    <source>
        <dbReference type="WBParaSite" id="NBR_0000443101-mRNA-1"/>
    </source>
</evidence>
<evidence type="ECO:0000313" key="2">
    <source>
        <dbReference type="Proteomes" id="UP000271162"/>
    </source>
</evidence>
<gene>
    <name evidence="1" type="ORF">NBR_LOCUS4432</name>
</gene>
<sequence>MFFNPQTRLASHVPVISPTITSSCLGRVGVERGENTDAFGYERTKAELIAATAAQRVRPERCVVRSCSKKRI</sequence>
<dbReference type="Proteomes" id="UP000271162">
    <property type="component" value="Unassembled WGS sequence"/>
</dbReference>
<accession>A0A0N4XPH9</accession>
<dbReference type="WBParaSite" id="NBR_0000443101-mRNA-1">
    <property type="protein sequence ID" value="NBR_0000443101-mRNA-1"/>
    <property type="gene ID" value="NBR_0000443101"/>
</dbReference>
<evidence type="ECO:0000313" key="1">
    <source>
        <dbReference type="EMBL" id="VDL68021.1"/>
    </source>
</evidence>